<dbReference type="OrthoDB" id="3611086at2759"/>
<protein>
    <submittedName>
        <fullName evidence="1">Serine/threonine-protein kinase Sgk2</fullName>
    </submittedName>
</protein>
<dbReference type="AlphaFoldDB" id="N1JRB9"/>
<keyword evidence="1" id="KW-0808">Transferase</keyword>
<gene>
    <name evidence="1" type="ORF">BGHDH14_bghG007850000001001</name>
</gene>
<dbReference type="GO" id="GO:0016301">
    <property type="term" value="F:kinase activity"/>
    <property type="evidence" value="ECO:0007669"/>
    <property type="project" value="UniProtKB-KW"/>
</dbReference>
<feature type="non-terminal residue" evidence="1">
    <location>
        <position position="210"/>
    </location>
</feature>
<organism evidence="1 2">
    <name type="scientific">Blumeria graminis f. sp. hordei (strain DH14)</name>
    <name type="common">Barley powdery mildew</name>
    <name type="synonym">Oidium monilioides f. sp. hordei</name>
    <dbReference type="NCBI Taxonomy" id="546991"/>
    <lineage>
        <taxon>Eukaryota</taxon>
        <taxon>Fungi</taxon>
        <taxon>Dikarya</taxon>
        <taxon>Ascomycota</taxon>
        <taxon>Pezizomycotina</taxon>
        <taxon>Leotiomycetes</taxon>
        <taxon>Erysiphales</taxon>
        <taxon>Erysiphaceae</taxon>
        <taxon>Blumeria</taxon>
        <taxon>Blumeria hordei</taxon>
    </lineage>
</organism>
<keyword evidence="1" id="KW-0418">Kinase</keyword>
<dbReference type="EMBL" id="CAUH01007850">
    <property type="protein sequence ID" value="CCU83196.1"/>
    <property type="molecule type" value="Genomic_DNA"/>
</dbReference>
<sequence length="210" mass="24502">MSFTTQMESYLEENPWEETLEEFRTLYYGMFTTPCDTVFGRPKDAKKYLIPARNLIHGFSTYVSDAELFPEISNNITSRLRIIRHRIKYTSFDLAPFEPLASLILSNATDIEVWKSLLQLVDTLESIFASQDEKVKNPAAKSIFRRAGTTQDCTEQKMEKLKLLLRRELHGSVYLNVQGFWKKYFTNKSWVKNCIDLAKEFVKRSAEDDL</sequence>
<comment type="caution">
    <text evidence="1">The sequence shown here is derived from an EMBL/GenBank/DDBJ whole genome shotgun (WGS) entry which is preliminary data.</text>
</comment>
<evidence type="ECO:0000313" key="2">
    <source>
        <dbReference type="Proteomes" id="UP000015441"/>
    </source>
</evidence>
<name>N1JRB9_BLUG1</name>
<evidence type="ECO:0000313" key="1">
    <source>
        <dbReference type="EMBL" id="CCU83196.1"/>
    </source>
</evidence>
<reference evidence="1 2" key="1">
    <citation type="journal article" date="2010" name="Science">
        <title>Genome expansion and gene loss in powdery mildew fungi reveal tradeoffs in extreme parasitism.</title>
        <authorList>
            <person name="Spanu P.D."/>
            <person name="Abbott J.C."/>
            <person name="Amselem J."/>
            <person name="Burgis T.A."/>
            <person name="Soanes D.M."/>
            <person name="Stueber K."/>
            <person name="Ver Loren van Themaat E."/>
            <person name="Brown J.K.M."/>
            <person name="Butcher S.A."/>
            <person name="Gurr S.J."/>
            <person name="Lebrun M.-H."/>
            <person name="Ridout C.J."/>
            <person name="Schulze-Lefert P."/>
            <person name="Talbot N.J."/>
            <person name="Ahmadinejad N."/>
            <person name="Ametz C."/>
            <person name="Barton G.R."/>
            <person name="Benjdia M."/>
            <person name="Bidzinski P."/>
            <person name="Bindschedler L.V."/>
            <person name="Both M."/>
            <person name="Brewer M.T."/>
            <person name="Cadle-Davidson L."/>
            <person name="Cadle-Davidson M.M."/>
            <person name="Collemare J."/>
            <person name="Cramer R."/>
            <person name="Frenkel O."/>
            <person name="Godfrey D."/>
            <person name="Harriman J."/>
            <person name="Hoede C."/>
            <person name="King B.C."/>
            <person name="Klages S."/>
            <person name="Kleemann J."/>
            <person name="Knoll D."/>
            <person name="Koti P.S."/>
            <person name="Kreplak J."/>
            <person name="Lopez-Ruiz F.J."/>
            <person name="Lu X."/>
            <person name="Maekawa T."/>
            <person name="Mahanil S."/>
            <person name="Micali C."/>
            <person name="Milgroom M.G."/>
            <person name="Montana G."/>
            <person name="Noir S."/>
            <person name="O'Connell R.J."/>
            <person name="Oberhaensli S."/>
            <person name="Parlange F."/>
            <person name="Pedersen C."/>
            <person name="Quesneville H."/>
            <person name="Reinhardt R."/>
            <person name="Rott M."/>
            <person name="Sacristan S."/>
            <person name="Schmidt S.M."/>
            <person name="Schoen M."/>
            <person name="Skamnioti P."/>
            <person name="Sommer H."/>
            <person name="Stephens A."/>
            <person name="Takahara H."/>
            <person name="Thordal-Christensen H."/>
            <person name="Vigouroux M."/>
            <person name="Wessling R."/>
            <person name="Wicker T."/>
            <person name="Panstruga R."/>
        </authorList>
    </citation>
    <scope>NUCLEOTIDE SEQUENCE [LARGE SCALE GENOMIC DNA]</scope>
    <source>
        <strain evidence="1">DH14</strain>
    </source>
</reference>
<proteinExistence type="predicted"/>
<accession>N1JRB9</accession>
<dbReference type="InParanoid" id="N1JRB9"/>
<dbReference type="HOGENOM" id="CLU_005513_7_0_1"/>
<keyword evidence="2" id="KW-1185">Reference proteome</keyword>
<dbReference type="Proteomes" id="UP000015441">
    <property type="component" value="Unassembled WGS sequence"/>
</dbReference>